<feature type="active site" description="Charge relay system" evidence="5">
    <location>
        <position position="327"/>
    </location>
</feature>
<feature type="compositionally biased region" description="Low complexity" evidence="6">
    <location>
        <begin position="587"/>
        <end position="610"/>
    </location>
</feature>
<sequence length="627" mass="64318">MRQRMTSITKWSVVLAGLTGLCWLAGFDVPSAHAQGYMQGQRGSSGFGPQGRAPMMSPRGGMTGMAGRGGMHGGYRPGWGHRGMGMGYGLPLGVIGAPYRAPYIEAPYRAIERNDDPVESRQSRRSRRKTAVRERKPRKPSTAVTASGMSYVRYAPNTYPACAHGDGAMSGECNGRPFVADLGGDGPPPRDQNSGPRRNAAQAAVTRNYLPGEIVAEIAAMPDGALAVLARRHRLERMASQNFPLTGSTVSLFRIVGRRTVGQVQAELRADAAVRSAQPNFRYVLQDQKTTGAVTEGDPAQYALAKLRLPEAHALAHGKGIVVAVIDSAIDADHPELAGSIAASFDALDSKDGPHVHGTGIAGAIVAHARLMGSAPSAKILAIRAFGVTQGAAESTSFTILRSLDYAATHGAQIINMSFAGPKDALVSRGIAAAATKGIVMVAASGNAGPKSPPLYPAADADVIAVSATDVDDRLFAASNRGGHIAVAAPGVDIFLPAPGGKYQMTSGTSFSAAYVSGLAALILERNPALEPADVRAILTTSARDLGAPGRDDLFGAGEADAYGAVQAVPDGAVPAGTVPVMAVSDPAPAAAASDAAATTTGEAAPASEPQPAPAGMESRGADPSAK</sequence>
<dbReference type="PANTHER" id="PTHR43806">
    <property type="entry name" value="PEPTIDASE S8"/>
    <property type="match status" value="1"/>
</dbReference>
<feature type="active site" description="Charge relay system" evidence="5">
    <location>
        <position position="357"/>
    </location>
</feature>
<accession>Q1QK11</accession>
<evidence type="ECO:0000256" key="4">
    <source>
        <dbReference type="ARBA" id="ARBA00022825"/>
    </source>
</evidence>
<evidence type="ECO:0000256" key="5">
    <source>
        <dbReference type="PROSITE-ProRule" id="PRU01240"/>
    </source>
</evidence>
<dbReference type="InterPro" id="IPR000209">
    <property type="entry name" value="Peptidase_S8/S53_dom"/>
</dbReference>
<dbReference type="CDD" id="cd05561">
    <property type="entry name" value="Peptidases_S8_4"/>
    <property type="match status" value="1"/>
</dbReference>
<dbReference type="PROSITE" id="PS51892">
    <property type="entry name" value="SUBTILASE"/>
    <property type="match status" value="1"/>
</dbReference>
<proteinExistence type="inferred from homology"/>
<dbReference type="PROSITE" id="PS00137">
    <property type="entry name" value="SUBTILASE_HIS"/>
    <property type="match status" value="1"/>
</dbReference>
<evidence type="ECO:0000256" key="1">
    <source>
        <dbReference type="ARBA" id="ARBA00011073"/>
    </source>
</evidence>
<gene>
    <name evidence="8" type="ordered locus">Nham_2657</name>
</gene>
<dbReference type="SUPFAM" id="SSF52743">
    <property type="entry name" value="Subtilisin-like"/>
    <property type="match status" value="1"/>
</dbReference>
<protein>
    <submittedName>
        <fullName evidence="8">Peptidase S8 and S53, subtilisin, kexin, sedolisin</fullName>
    </submittedName>
</protein>
<comment type="similarity">
    <text evidence="1 5">Belongs to the peptidase S8 family.</text>
</comment>
<dbReference type="Gene3D" id="3.40.50.200">
    <property type="entry name" value="Peptidase S8/S53 domain"/>
    <property type="match status" value="1"/>
</dbReference>
<keyword evidence="3 5" id="KW-0378">Hydrolase</keyword>
<dbReference type="STRING" id="323097.Nham_2657"/>
<keyword evidence="2 5" id="KW-0645">Protease</keyword>
<keyword evidence="4 5" id="KW-0720">Serine protease</keyword>
<dbReference type="KEGG" id="nha:Nham_2657"/>
<dbReference type="Proteomes" id="UP000001953">
    <property type="component" value="Chromosome"/>
</dbReference>
<evidence type="ECO:0000259" key="7">
    <source>
        <dbReference type="Pfam" id="PF00082"/>
    </source>
</evidence>
<dbReference type="PANTHER" id="PTHR43806:SF11">
    <property type="entry name" value="CEREVISIN-RELATED"/>
    <property type="match status" value="1"/>
</dbReference>
<feature type="region of interest" description="Disordered" evidence="6">
    <location>
        <begin position="178"/>
        <end position="201"/>
    </location>
</feature>
<feature type="domain" description="Peptidase S8/S53" evidence="7">
    <location>
        <begin position="318"/>
        <end position="558"/>
    </location>
</feature>
<organism evidence="8 9">
    <name type="scientific">Nitrobacter hamburgensis (strain DSM 10229 / NCIMB 13809 / X14)</name>
    <dbReference type="NCBI Taxonomy" id="323097"/>
    <lineage>
        <taxon>Bacteria</taxon>
        <taxon>Pseudomonadati</taxon>
        <taxon>Pseudomonadota</taxon>
        <taxon>Alphaproteobacteria</taxon>
        <taxon>Hyphomicrobiales</taxon>
        <taxon>Nitrobacteraceae</taxon>
        <taxon>Nitrobacter</taxon>
    </lineage>
</organism>
<evidence type="ECO:0000256" key="6">
    <source>
        <dbReference type="SAM" id="MobiDB-lite"/>
    </source>
</evidence>
<dbReference type="HOGENOM" id="CLU_029776_0_0_5"/>
<dbReference type="EMBL" id="CP000319">
    <property type="protein sequence ID" value="ABE63436.1"/>
    <property type="molecule type" value="Genomic_DNA"/>
</dbReference>
<dbReference type="GO" id="GO:0004252">
    <property type="term" value="F:serine-type endopeptidase activity"/>
    <property type="evidence" value="ECO:0007669"/>
    <property type="project" value="UniProtKB-UniRule"/>
</dbReference>
<dbReference type="InterPro" id="IPR022398">
    <property type="entry name" value="Peptidase_S8_His-AS"/>
</dbReference>
<dbReference type="AlphaFoldDB" id="Q1QK11"/>
<feature type="compositionally biased region" description="Basic residues" evidence="6">
    <location>
        <begin position="123"/>
        <end position="139"/>
    </location>
</feature>
<dbReference type="eggNOG" id="COG1404">
    <property type="taxonomic scope" value="Bacteria"/>
</dbReference>
<dbReference type="RefSeq" id="WP_011511102.1">
    <property type="nucleotide sequence ID" value="NC_007964.1"/>
</dbReference>
<name>Q1QK11_NITHX</name>
<evidence type="ECO:0000313" key="9">
    <source>
        <dbReference type="Proteomes" id="UP000001953"/>
    </source>
</evidence>
<feature type="active site" description="Charge relay system" evidence="5">
    <location>
        <position position="510"/>
    </location>
</feature>
<feature type="region of interest" description="Disordered" evidence="6">
    <location>
        <begin position="587"/>
        <end position="627"/>
    </location>
</feature>
<evidence type="ECO:0000256" key="3">
    <source>
        <dbReference type="ARBA" id="ARBA00022801"/>
    </source>
</evidence>
<dbReference type="InterPro" id="IPR015500">
    <property type="entry name" value="Peptidase_S8_subtilisin-rel"/>
</dbReference>
<dbReference type="InterPro" id="IPR050131">
    <property type="entry name" value="Peptidase_S8_subtilisin-like"/>
</dbReference>
<feature type="region of interest" description="Disordered" evidence="6">
    <location>
        <begin position="115"/>
        <end position="145"/>
    </location>
</feature>
<dbReference type="Pfam" id="PF00082">
    <property type="entry name" value="Peptidase_S8"/>
    <property type="match status" value="1"/>
</dbReference>
<evidence type="ECO:0000256" key="2">
    <source>
        <dbReference type="ARBA" id="ARBA00022670"/>
    </source>
</evidence>
<dbReference type="InterPro" id="IPR036852">
    <property type="entry name" value="Peptidase_S8/S53_dom_sf"/>
</dbReference>
<evidence type="ECO:0000313" key="8">
    <source>
        <dbReference type="EMBL" id="ABE63436.1"/>
    </source>
</evidence>
<reference evidence="8 9" key="1">
    <citation type="submission" date="2006-03" db="EMBL/GenBank/DDBJ databases">
        <title>Complete sequence of chromosome of Nitrobacter hamburgensis X14.</title>
        <authorList>
            <consortium name="US DOE Joint Genome Institute"/>
            <person name="Copeland A."/>
            <person name="Lucas S."/>
            <person name="Lapidus A."/>
            <person name="Barry K."/>
            <person name="Detter J.C."/>
            <person name="Glavina del Rio T."/>
            <person name="Hammon N."/>
            <person name="Israni S."/>
            <person name="Dalin E."/>
            <person name="Tice H."/>
            <person name="Pitluck S."/>
            <person name="Chain P."/>
            <person name="Malfatti S."/>
            <person name="Shin M."/>
            <person name="Vergez L."/>
            <person name="Schmutz J."/>
            <person name="Larimer F."/>
            <person name="Land M."/>
            <person name="Hauser L."/>
            <person name="Kyrpides N."/>
            <person name="Ivanova N."/>
            <person name="Ward B."/>
            <person name="Arp D."/>
            <person name="Klotz M."/>
            <person name="Stein L."/>
            <person name="O'Mullan G."/>
            <person name="Starkenburg S."/>
            <person name="Sayavedra L."/>
            <person name="Poret-Peterson A.T."/>
            <person name="Gentry M.E."/>
            <person name="Bruce D."/>
            <person name="Richardson P."/>
        </authorList>
    </citation>
    <scope>NUCLEOTIDE SEQUENCE [LARGE SCALE GENOMIC DNA]</scope>
    <source>
        <strain evidence="9">DSM 10229 / NCIMB 13809 / X14</strain>
    </source>
</reference>
<dbReference type="GO" id="GO:0006508">
    <property type="term" value="P:proteolysis"/>
    <property type="evidence" value="ECO:0007669"/>
    <property type="project" value="UniProtKB-KW"/>
</dbReference>
<keyword evidence="9" id="KW-1185">Reference proteome</keyword>
<dbReference type="PRINTS" id="PR00723">
    <property type="entry name" value="SUBTILISIN"/>
</dbReference>